<evidence type="ECO:0000313" key="2">
    <source>
        <dbReference type="Proteomes" id="UP000515240"/>
    </source>
</evidence>
<dbReference type="EMBL" id="CP058554">
    <property type="protein sequence ID" value="QMV74456.1"/>
    <property type="molecule type" value="Genomic_DNA"/>
</dbReference>
<evidence type="ECO:0000313" key="1">
    <source>
        <dbReference type="EMBL" id="QMV74456.1"/>
    </source>
</evidence>
<gene>
    <name evidence="1" type="ORF">HS961_17345</name>
</gene>
<dbReference type="Proteomes" id="UP000515240">
    <property type="component" value="Chromosome"/>
</dbReference>
<dbReference type="RefSeq" id="WP_182324136.1">
    <property type="nucleotide sequence ID" value="NZ_CP058554.1"/>
</dbReference>
<dbReference type="AlphaFoldDB" id="A0A7G5EKD1"/>
<keyword evidence="2" id="KW-1185">Reference proteome</keyword>
<evidence type="ECO:0008006" key="3">
    <source>
        <dbReference type="Google" id="ProtNLM"/>
    </source>
</evidence>
<sequence length="58" mass="6687">MLTIPMTLASLPKKMALECLVFEAKMCWRIERDYQDLIEPVCSTPPIHYETGEQTGEQ</sequence>
<proteinExistence type="predicted"/>
<protein>
    <recommendedName>
        <fullName evidence="3">Transposase</fullName>
    </recommendedName>
</protein>
<reference evidence="1 2" key="1">
    <citation type="journal article" date="2020" name="G3 (Bethesda)">
        <title>CeMbio - The Caenorhabditis elegans Microbiome Resource.</title>
        <authorList>
            <person name="Dirksen P."/>
            <person name="Assie A."/>
            <person name="Zimmermann J."/>
            <person name="Zhang F."/>
            <person name="Tietje A.M."/>
            <person name="Marsh S.A."/>
            <person name="Felix M.A."/>
            <person name="Shapira M."/>
            <person name="Kaleta C."/>
            <person name="Schulenburg H."/>
            <person name="Samuel B."/>
        </authorList>
    </citation>
    <scope>NUCLEOTIDE SEQUENCE [LARGE SCALE GENOMIC DNA]</scope>
    <source>
        <strain evidence="1 2">BIGb0172</strain>
    </source>
</reference>
<accession>A0A7G5EKD1</accession>
<dbReference type="KEGG" id="cpis:HS961_17345"/>
<name>A0A7G5EKD1_9BURK</name>
<organism evidence="1 2">
    <name type="scientific">Comamonas piscis</name>
    <dbReference type="NCBI Taxonomy" id="1562974"/>
    <lineage>
        <taxon>Bacteria</taxon>
        <taxon>Pseudomonadati</taxon>
        <taxon>Pseudomonadota</taxon>
        <taxon>Betaproteobacteria</taxon>
        <taxon>Burkholderiales</taxon>
        <taxon>Comamonadaceae</taxon>
        <taxon>Comamonas</taxon>
    </lineage>
</organism>